<gene>
    <name evidence="2" type="ORF">HPB51_010363</name>
</gene>
<evidence type="ECO:0000313" key="3">
    <source>
        <dbReference type="Proteomes" id="UP000821866"/>
    </source>
</evidence>
<comment type="caution">
    <text evidence="2">The sequence shown here is derived from an EMBL/GenBank/DDBJ whole genome shotgun (WGS) entry which is preliminary data.</text>
</comment>
<reference evidence="2" key="1">
    <citation type="journal article" date="2020" name="Cell">
        <title>Large-Scale Comparative Analyses of Tick Genomes Elucidate Their Genetic Diversity and Vector Capacities.</title>
        <authorList>
            <consortium name="Tick Genome and Microbiome Consortium (TIGMIC)"/>
            <person name="Jia N."/>
            <person name="Wang J."/>
            <person name="Shi W."/>
            <person name="Du L."/>
            <person name="Sun Y."/>
            <person name="Zhan W."/>
            <person name="Jiang J.F."/>
            <person name="Wang Q."/>
            <person name="Zhang B."/>
            <person name="Ji P."/>
            <person name="Bell-Sakyi L."/>
            <person name="Cui X.M."/>
            <person name="Yuan T.T."/>
            <person name="Jiang B.G."/>
            <person name="Yang W.F."/>
            <person name="Lam T.T."/>
            <person name="Chang Q.C."/>
            <person name="Ding S.J."/>
            <person name="Wang X.J."/>
            <person name="Zhu J.G."/>
            <person name="Ruan X.D."/>
            <person name="Zhao L."/>
            <person name="Wei J.T."/>
            <person name="Ye R.Z."/>
            <person name="Que T.C."/>
            <person name="Du C.H."/>
            <person name="Zhou Y.H."/>
            <person name="Cheng J.X."/>
            <person name="Dai P.F."/>
            <person name="Guo W.B."/>
            <person name="Han X.H."/>
            <person name="Huang E.J."/>
            <person name="Li L.F."/>
            <person name="Wei W."/>
            <person name="Gao Y.C."/>
            <person name="Liu J.Z."/>
            <person name="Shao H.Z."/>
            <person name="Wang X."/>
            <person name="Wang C.C."/>
            <person name="Yang T.C."/>
            <person name="Huo Q.B."/>
            <person name="Li W."/>
            <person name="Chen H.Y."/>
            <person name="Chen S.E."/>
            <person name="Zhou L.G."/>
            <person name="Ni X.B."/>
            <person name="Tian J.H."/>
            <person name="Sheng Y."/>
            <person name="Liu T."/>
            <person name="Pan Y.S."/>
            <person name="Xia L.Y."/>
            <person name="Li J."/>
            <person name="Zhao F."/>
            <person name="Cao W.C."/>
        </authorList>
    </citation>
    <scope>NUCLEOTIDE SEQUENCE</scope>
    <source>
        <strain evidence="2">Rmic-2018</strain>
    </source>
</reference>
<sequence length="324" mass="34716">MEVVVTGTPITYEELNDGSWSHTALAMTRRCRRPDPERSSDVAGNVTTDTQRSKPIPCRARPPPAPKRSPLPRLPLKDYKIVLRPQGSLHLADMRPARLTEVLCTAAVFDSSEVLHTDQMRIHPTNNTITVSPPDVNRAMAYLKITQVKIADQSCAKAVYAPAPDNSETGYPAKLSEYAAFNEFTTAEPCAATQRNVCVVSARCLGVRIAGILDMSSTVRSFHALVTGSLDTTDVAQKIMHVTEAQDAAQGSGDWSVAALDSTEDVIMDLSGQVTEASEVASKQGRPAKGASSRVSTDSDSEEGSRNAVGPSGSNAVCHHLKDS</sequence>
<evidence type="ECO:0000256" key="1">
    <source>
        <dbReference type="SAM" id="MobiDB-lite"/>
    </source>
</evidence>
<protein>
    <submittedName>
        <fullName evidence="2">Uncharacterized protein</fullName>
    </submittedName>
</protein>
<dbReference type="AlphaFoldDB" id="A0A9J6E0G8"/>
<feature type="compositionally biased region" description="Pro residues" evidence="1">
    <location>
        <begin position="60"/>
        <end position="73"/>
    </location>
</feature>
<reference evidence="2" key="2">
    <citation type="submission" date="2021-09" db="EMBL/GenBank/DDBJ databases">
        <authorList>
            <person name="Jia N."/>
            <person name="Wang J."/>
            <person name="Shi W."/>
            <person name="Du L."/>
            <person name="Sun Y."/>
            <person name="Zhan W."/>
            <person name="Jiang J."/>
            <person name="Wang Q."/>
            <person name="Zhang B."/>
            <person name="Ji P."/>
            <person name="Sakyi L.B."/>
            <person name="Cui X."/>
            <person name="Yuan T."/>
            <person name="Jiang B."/>
            <person name="Yang W."/>
            <person name="Lam T.T.-Y."/>
            <person name="Chang Q."/>
            <person name="Ding S."/>
            <person name="Wang X."/>
            <person name="Zhu J."/>
            <person name="Ruan X."/>
            <person name="Zhao L."/>
            <person name="Wei J."/>
            <person name="Que T."/>
            <person name="Du C."/>
            <person name="Cheng J."/>
            <person name="Dai P."/>
            <person name="Han X."/>
            <person name="Huang E."/>
            <person name="Gao Y."/>
            <person name="Liu J."/>
            <person name="Shao H."/>
            <person name="Ye R."/>
            <person name="Li L."/>
            <person name="Wei W."/>
            <person name="Wang X."/>
            <person name="Wang C."/>
            <person name="Huo Q."/>
            <person name="Li W."/>
            <person name="Guo W."/>
            <person name="Chen H."/>
            <person name="Chen S."/>
            <person name="Zhou L."/>
            <person name="Zhou L."/>
            <person name="Ni X."/>
            <person name="Tian J."/>
            <person name="Zhou Y."/>
            <person name="Sheng Y."/>
            <person name="Liu T."/>
            <person name="Pan Y."/>
            <person name="Xia L."/>
            <person name="Li J."/>
            <person name="Zhao F."/>
            <person name="Cao W."/>
        </authorList>
    </citation>
    <scope>NUCLEOTIDE SEQUENCE</scope>
    <source>
        <strain evidence="2">Rmic-2018</strain>
        <tissue evidence="2">Larvae</tissue>
    </source>
</reference>
<feature type="region of interest" description="Disordered" evidence="1">
    <location>
        <begin position="276"/>
        <end position="324"/>
    </location>
</feature>
<organism evidence="2 3">
    <name type="scientific">Rhipicephalus microplus</name>
    <name type="common">Cattle tick</name>
    <name type="synonym">Boophilus microplus</name>
    <dbReference type="NCBI Taxonomy" id="6941"/>
    <lineage>
        <taxon>Eukaryota</taxon>
        <taxon>Metazoa</taxon>
        <taxon>Ecdysozoa</taxon>
        <taxon>Arthropoda</taxon>
        <taxon>Chelicerata</taxon>
        <taxon>Arachnida</taxon>
        <taxon>Acari</taxon>
        <taxon>Parasitiformes</taxon>
        <taxon>Ixodida</taxon>
        <taxon>Ixodoidea</taxon>
        <taxon>Ixodidae</taxon>
        <taxon>Rhipicephalinae</taxon>
        <taxon>Rhipicephalus</taxon>
        <taxon>Boophilus</taxon>
    </lineage>
</organism>
<name>A0A9J6E0G8_RHIMP</name>
<dbReference type="Proteomes" id="UP000821866">
    <property type="component" value="Chromosome 4"/>
</dbReference>
<proteinExistence type="predicted"/>
<dbReference type="EMBL" id="JABSTU010000006">
    <property type="protein sequence ID" value="KAH8027798.1"/>
    <property type="molecule type" value="Genomic_DNA"/>
</dbReference>
<evidence type="ECO:0000313" key="2">
    <source>
        <dbReference type="EMBL" id="KAH8027798.1"/>
    </source>
</evidence>
<accession>A0A9J6E0G8</accession>
<keyword evidence="3" id="KW-1185">Reference proteome</keyword>
<feature type="region of interest" description="Disordered" evidence="1">
    <location>
        <begin position="30"/>
        <end position="73"/>
    </location>
</feature>